<evidence type="ECO:0000256" key="2">
    <source>
        <dbReference type="ARBA" id="ARBA00023012"/>
    </source>
</evidence>
<protein>
    <submittedName>
        <fullName evidence="9">Response regulator</fullName>
    </submittedName>
</protein>
<comment type="caution">
    <text evidence="9">The sequence shown here is derived from an EMBL/GenBank/DDBJ whole genome shotgun (WGS) entry which is preliminary data.</text>
</comment>
<dbReference type="PANTHER" id="PTHR43214:SF43">
    <property type="entry name" value="TWO-COMPONENT RESPONSE REGULATOR"/>
    <property type="match status" value="1"/>
</dbReference>
<dbReference type="Pfam" id="PF00072">
    <property type="entry name" value="Response_reg"/>
    <property type="match status" value="1"/>
</dbReference>
<dbReference type="Pfam" id="PF00196">
    <property type="entry name" value="GerE"/>
    <property type="match status" value="1"/>
</dbReference>
<dbReference type="SMART" id="SM00448">
    <property type="entry name" value="REC"/>
    <property type="match status" value="1"/>
</dbReference>
<dbReference type="RefSeq" id="WP_377471446.1">
    <property type="nucleotide sequence ID" value="NZ_JBHLWN010000068.1"/>
</dbReference>
<feature type="domain" description="Response regulatory" evidence="8">
    <location>
        <begin position="6"/>
        <end position="122"/>
    </location>
</feature>
<evidence type="ECO:0000256" key="4">
    <source>
        <dbReference type="ARBA" id="ARBA00023125"/>
    </source>
</evidence>
<dbReference type="InterPro" id="IPR000792">
    <property type="entry name" value="Tscrpt_reg_LuxR_C"/>
</dbReference>
<keyword evidence="1 6" id="KW-0597">Phosphoprotein</keyword>
<organism evidence="9 10">
    <name type="scientific">Paenibacillus chartarius</name>
    <dbReference type="NCBI Taxonomy" id="747481"/>
    <lineage>
        <taxon>Bacteria</taxon>
        <taxon>Bacillati</taxon>
        <taxon>Bacillota</taxon>
        <taxon>Bacilli</taxon>
        <taxon>Bacillales</taxon>
        <taxon>Paenibacillaceae</taxon>
        <taxon>Paenibacillus</taxon>
    </lineage>
</organism>
<evidence type="ECO:0000313" key="9">
    <source>
        <dbReference type="EMBL" id="MFC0214109.1"/>
    </source>
</evidence>
<dbReference type="InterPro" id="IPR011006">
    <property type="entry name" value="CheY-like_superfamily"/>
</dbReference>
<dbReference type="SMART" id="SM00421">
    <property type="entry name" value="HTH_LUXR"/>
    <property type="match status" value="1"/>
</dbReference>
<evidence type="ECO:0000256" key="5">
    <source>
        <dbReference type="ARBA" id="ARBA00023163"/>
    </source>
</evidence>
<evidence type="ECO:0000259" key="8">
    <source>
        <dbReference type="PROSITE" id="PS50110"/>
    </source>
</evidence>
<dbReference type="CDD" id="cd06170">
    <property type="entry name" value="LuxR_C_like"/>
    <property type="match status" value="1"/>
</dbReference>
<dbReference type="SUPFAM" id="SSF52172">
    <property type="entry name" value="CheY-like"/>
    <property type="match status" value="1"/>
</dbReference>
<dbReference type="InterPro" id="IPR058245">
    <property type="entry name" value="NreC/VraR/RcsB-like_REC"/>
</dbReference>
<dbReference type="Gene3D" id="3.40.50.2300">
    <property type="match status" value="1"/>
</dbReference>
<proteinExistence type="predicted"/>
<feature type="modified residue" description="4-aspartylphosphate" evidence="6">
    <location>
        <position position="57"/>
    </location>
</feature>
<keyword evidence="2" id="KW-0902">Two-component regulatory system</keyword>
<evidence type="ECO:0000256" key="1">
    <source>
        <dbReference type="ARBA" id="ARBA00022553"/>
    </source>
</evidence>
<dbReference type="PANTHER" id="PTHR43214">
    <property type="entry name" value="TWO-COMPONENT RESPONSE REGULATOR"/>
    <property type="match status" value="1"/>
</dbReference>
<dbReference type="Proteomes" id="UP001589776">
    <property type="component" value="Unassembled WGS sequence"/>
</dbReference>
<dbReference type="InterPro" id="IPR039420">
    <property type="entry name" value="WalR-like"/>
</dbReference>
<keyword evidence="10" id="KW-1185">Reference proteome</keyword>
<reference evidence="9 10" key="1">
    <citation type="submission" date="2024-09" db="EMBL/GenBank/DDBJ databases">
        <authorList>
            <person name="Sun Q."/>
            <person name="Mori K."/>
        </authorList>
    </citation>
    <scope>NUCLEOTIDE SEQUENCE [LARGE SCALE GENOMIC DNA]</scope>
    <source>
        <strain evidence="9 10">CCM 7759</strain>
    </source>
</reference>
<feature type="domain" description="HTH luxR-type" evidence="7">
    <location>
        <begin position="141"/>
        <end position="206"/>
    </location>
</feature>
<keyword evidence="4" id="KW-0238">DNA-binding</keyword>
<sequence length="216" mass="24250">MMNSMRAIVVDDHPLMAQATKQLLEQLEGIEVLGVAHDGKSGLDLVVRFMPDLVMLDYQLPDQEGSDLAAAIKEVSPKTHVVIFTGVDVSALMHRFLELEVSGVISKETKHTTIGHMLACIMDNHFVLPRSFTKSLLSNPVPEADYELAEEEVQLMNMLVRGATLEQIAQKLHISRRSVDNYQRKIFDKMGVRLRAQAIERFVHSKYYYEVGGAGK</sequence>
<evidence type="ECO:0000256" key="6">
    <source>
        <dbReference type="PROSITE-ProRule" id="PRU00169"/>
    </source>
</evidence>
<keyword evidence="3" id="KW-0805">Transcription regulation</keyword>
<dbReference type="PROSITE" id="PS50043">
    <property type="entry name" value="HTH_LUXR_2"/>
    <property type="match status" value="1"/>
</dbReference>
<dbReference type="PROSITE" id="PS50110">
    <property type="entry name" value="RESPONSE_REGULATORY"/>
    <property type="match status" value="1"/>
</dbReference>
<evidence type="ECO:0000259" key="7">
    <source>
        <dbReference type="PROSITE" id="PS50043"/>
    </source>
</evidence>
<dbReference type="CDD" id="cd17535">
    <property type="entry name" value="REC_NarL-like"/>
    <property type="match status" value="1"/>
</dbReference>
<gene>
    <name evidence="9" type="ORF">ACFFK0_16905</name>
</gene>
<keyword evidence="5" id="KW-0804">Transcription</keyword>
<evidence type="ECO:0000256" key="3">
    <source>
        <dbReference type="ARBA" id="ARBA00023015"/>
    </source>
</evidence>
<dbReference type="EMBL" id="JBHLWN010000068">
    <property type="protein sequence ID" value="MFC0214109.1"/>
    <property type="molecule type" value="Genomic_DNA"/>
</dbReference>
<accession>A0ABV6DN98</accession>
<dbReference type="InterPro" id="IPR036388">
    <property type="entry name" value="WH-like_DNA-bd_sf"/>
</dbReference>
<dbReference type="Gene3D" id="1.10.10.10">
    <property type="entry name" value="Winged helix-like DNA-binding domain superfamily/Winged helix DNA-binding domain"/>
    <property type="match status" value="1"/>
</dbReference>
<evidence type="ECO:0000313" key="10">
    <source>
        <dbReference type="Proteomes" id="UP001589776"/>
    </source>
</evidence>
<dbReference type="PRINTS" id="PR00038">
    <property type="entry name" value="HTHLUXR"/>
</dbReference>
<name>A0ABV6DN98_9BACL</name>
<dbReference type="InterPro" id="IPR001789">
    <property type="entry name" value="Sig_transdc_resp-reg_receiver"/>
</dbReference>